<evidence type="ECO:0000313" key="2">
    <source>
        <dbReference type="Proteomes" id="UP000789901"/>
    </source>
</evidence>
<organism evidence="1 2">
    <name type="scientific">Gigaspora margarita</name>
    <dbReference type="NCBI Taxonomy" id="4874"/>
    <lineage>
        <taxon>Eukaryota</taxon>
        <taxon>Fungi</taxon>
        <taxon>Fungi incertae sedis</taxon>
        <taxon>Mucoromycota</taxon>
        <taxon>Glomeromycotina</taxon>
        <taxon>Glomeromycetes</taxon>
        <taxon>Diversisporales</taxon>
        <taxon>Gigasporaceae</taxon>
        <taxon>Gigaspora</taxon>
    </lineage>
</organism>
<sequence>MANIGFLLLTVEDLIMDKKAIIEKLKEVKTLLWAARNAKNQI</sequence>
<protein>
    <submittedName>
        <fullName evidence="1">31738_t:CDS:1</fullName>
    </submittedName>
</protein>
<proteinExistence type="predicted"/>
<gene>
    <name evidence="1" type="ORF">GMARGA_LOCUS12308</name>
</gene>
<comment type="caution">
    <text evidence="1">The sequence shown here is derived from an EMBL/GenBank/DDBJ whole genome shotgun (WGS) entry which is preliminary data.</text>
</comment>
<name>A0ABN7UYS3_GIGMA</name>
<accession>A0ABN7UYS3</accession>
<dbReference type="EMBL" id="CAJVQB010007464">
    <property type="protein sequence ID" value="CAG8703883.1"/>
    <property type="molecule type" value="Genomic_DNA"/>
</dbReference>
<reference evidence="1 2" key="1">
    <citation type="submission" date="2021-06" db="EMBL/GenBank/DDBJ databases">
        <authorList>
            <person name="Kallberg Y."/>
            <person name="Tangrot J."/>
            <person name="Rosling A."/>
        </authorList>
    </citation>
    <scope>NUCLEOTIDE SEQUENCE [LARGE SCALE GENOMIC DNA]</scope>
    <source>
        <strain evidence="1 2">120-4 pot B 10/14</strain>
    </source>
</reference>
<dbReference type="Proteomes" id="UP000789901">
    <property type="component" value="Unassembled WGS sequence"/>
</dbReference>
<keyword evidence="2" id="KW-1185">Reference proteome</keyword>
<evidence type="ECO:0000313" key="1">
    <source>
        <dbReference type="EMBL" id="CAG8703883.1"/>
    </source>
</evidence>